<dbReference type="NCBIfam" id="TIGR04335">
    <property type="entry name" value="AmmeMemoSam_A"/>
    <property type="match status" value="1"/>
</dbReference>
<dbReference type="STRING" id="446470.Snas_0712"/>
<feature type="domain" description="AMMECR1" evidence="1">
    <location>
        <begin position="14"/>
        <end position="202"/>
    </location>
</feature>
<reference evidence="2 3" key="1">
    <citation type="journal article" date="2009" name="Stand. Genomic Sci.">
        <title>Complete genome sequence of Stackebrandtia nassauensis type strain (LLR-40K-21).</title>
        <authorList>
            <person name="Munk C."/>
            <person name="Lapidus A."/>
            <person name="Copeland A."/>
            <person name="Jando M."/>
            <person name="Mayilraj S."/>
            <person name="Glavina Del Rio T."/>
            <person name="Nolan M."/>
            <person name="Chen F."/>
            <person name="Lucas S."/>
            <person name="Tice H."/>
            <person name="Cheng J.F."/>
            <person name="Han C."/>
            <person name="Detter J.C."/>
            <person name="Bruce D."/>
            <person name="Goodwin L."/>
            <person name="Chain P."/>
            <person name="Pitluck S."/>
            <person name="Goker M."/>
            <person name="Ovchinikova G."/>
            <person name="Pati A."/>
            <person name="Ivanova N."/>
            <person name="Mavromatis K."/>
            <person name="Chen A."/>
            <person name="Palaniappan K."/>
            <person name="Land M."/>
            <person name="Hauser L."/>
            <person name="Chang Y.J."/>
            <person name="Jeffries C.D."/>
            <person name="Bristow J."/>
            <person name="Eisen J.A."/>
            <person name="Markowitz V."/>
            <person name="Hugenholtz P."/>
            <person name="Kyrpides N.C."/>
            <person name="Klenk H.P."/>
        </authorList>
    </citation>
    <scope>NUCLEOTIDE SEQUENCE [LARGE SCALE GENOMIC DNA]</scope>
    <source>
        <strain evidence="3">DSM 44728 / CIP 108903 / NRRL B-16338 / NBRC 102104 / LLR-40K-21</strain>
    </source>
</reference>
<dbReference type="InterPro" id="IPR023473">
    <property type="entry name" value="AMMECR1"/>
</dbReference>
<dbReference type="eggNOG" id="COG2078">
    <property type="taxonomic scope" value="Bacteria"/>
</dbReference>
<dbReference type="KEGG" id="sna:Snas_0712"/>
<evidence type="ECO:0000313" key="3">
    <source>
        <dbReference type="Proteomes" id="UP000000844"/>
    </source>
</evidence>
<dbReference type="InterPro" id="IPR002733">
    <property type="entry name" value="AMMECR1_domain"/>
</dbReference>
<organism evidence="2 3">
    <name type="scientific">Stackebrandtia nassauensis (strain DSM 44728 / CIP 108903 / NRRL B-16338 / NBRC 102104 / LLR-40K-21)</name>
    <dbReference type="NCBI Taxonomy" id="446470"/>
    <lineage>
        <taxon>Bacteria</taxon>
        <taxon>Bacillati</taxon>
        <taxon>Actinomycetota</taxon>
        <taxon>Actinomycetes</taxon>
        <taxon>Glycomycetales</taxon>
        <taxon>Glycomycetaceae</taxon>
        <taxon>Stackebrandtia</taxon>
    </lineage>
</organism>
<protein>
    <submittedName>
        <fullName evidence="2">AMMECR1 domain protein</fullName>
    </submittedName>
</protein>
<dbReference type="Pfam" id="PF01871">
    <property type="entry name" value="AMMECR1"/>
    <property type="match status" value="1"/>
</dbReference>
<dbReference type="InterPro" id="IPR036071">
    <property type="entry name" value="AMMECR1_dom_sf"/>
</dbReference>
<evidence type="ECO:0000259" key="1">
    <source>
        <dbReference type="PROSITE" id="PS51112"/>
    </source>
</evidence>
<dbReference type="InterPro" id="IPR027623">
    <property type="entry name" value="AmmeMemoSam_A"/>
</dbReference>
<dbReference type="Gene3D" id="3.30.700.20">
    <property type="entry name" value="Hypothetical protein ph0010, domain 1"/>
    <property type="match status" value="1"/>
</dbReference>
<dbReference type="EMBL" id="CP001778">
    <property type="protein sequence ID" value="ADD40425.1"/>
    <property type="molecule type" value="Genomic_DNA"/>
</dbReference>
<dbReference type="RefSeq" id="WP_013015996.1">
    <property type="nucleotide sequence ID" value="NC_013947.1"/>
</dbReference>
<dbReference type="SUPFAM" id="SSF143447">
    <property type="entry name" value="AMMECR1-like"/>
    <property type="match status" value="1"/>
</dbReference>
<dbReference type="PROSITE" id="PS51112">
    <property type="entry name" value="AMMECR1"/>
    <property type="match status" value="1"/>
</dbReference>
<sequence>MTEDSAFAAAVPTVAAEAVRHALLGENLDTDALLARLTGTDEPLAEALRREGASFVTLQRDGKLRGCIGTLIAHRRLLDDVAHNARKAMNDPRMPAVDRREWPQLSISVSVLSPPTPLPITDRADLEAALRPGVDGLTLREGGRRATFLPSVWESLPKPADFVAALLRKGGWDSDWPQAMTAETYGTDYYTSAPPRPPLEET</sequence>
<dbReference type="HOGENOM" id="CLU_095686_0_0_11"/>
<evidence type="ECO:0000313" key="2">
    <source>
        <dbReference type="EMBL" id="ADD40425.1"/>
    </source>
</evidence>
<dbReference type="Proteomes" id="UP000000844">
    <property type="component" value="Chromosome"/>
</dbReference>
<dbReference type="Gene3D" id="3.30.1490.150">
    <property type="entry name" value="Hypothetical protein ph0010, domain 2"/>
    <property type="match status" value="1"/>
</dbReference>
<dbReference type="AlphaFoldDB" id="D3Q726"/>
<keyword evidence="3" id="KW-1185">Reference proteome</keyword>
<gene>
    <name evidence="2" type="ordered locus">Snas_0712</name>
</gene>
<dbReference type="PANTHER" id="PTHR13016">
    <property type="entry name" value="AMMECR1 HOMOLOG"/>
    <property type="match status" value="1"/>
</dbReference>
<name>D3Q726_STANL</name>
<dbReference type="OrthoDB" id="9785549at2"/>
<proteinExistence type="predicted"/>
<dbReference type="PANTHER" id="PTHR13016:SF0">
    <property type="entry name" value="AMME SYNDROME CANDIDATE GENE 1 PROTEIN"/>
    <property type="match status" value="1"/>
</dbReference>
<dbReference type="InterPro" id="IPR027485">
    <property type="entry name" value="AMMECR1_N"/>
</dbReference>
<accession>D3Q726</accession>